<gene>
    <name evidence="1" type="ORF">RDI58_023990</name>
</gene>
<organism evidence="1 2">
    <name type="scientific">Solanum bulbocastanum</name>
    <name type="common">Wild potato</name>
    <dbReference type="NCBI Taxonomy" id="147425"/>
    <lineage>
        <taxon>Eukaryota</taxon>
        <taxon>Viridiplantae</taxon>
        <taxon>Streptophyta</taxon>
        <taxon>Embryophyta</taxon>
        <taxon>Tracheophyta</taxon>
        <taxon>Spermatophyta</taxon>
        <taxon>Magnoliopsida</taxon>
        <taxon>eudicotyledons</taxon>
        <taxon>Gunneridae</taxon>
        <taxon>Pentapetalae</taxon>
        <taxon>asterids</taxon>
        <taxon>lamiids</taxon>
        <taxon>Solanales</taxon>
        <taxon>Solanaceae</taxon>
        <taxon>Solanoideae</taxon>
        <taxon>Solaneae</taxon>
        <taxon>Solanum</taxon>
    </lineage>
</organism>
<protein>
    <submittedName>
        <fullName evidence="1">Uncharacterized protein</fullName>
    </submittedName>
</protein>
<dbReference type="EMBL" id="JBANQN010000010">
    <property type="protein sequence ID" value="KAK6777273.1"/>
    <property type="molecule type" value="Genomic_DNA"/>
</dbReference>
<proteinExistence type="predicted"/>
<comment type="caution">
    <text evidence="1">The sequence shown here is derived from an EMBL/GenBank/DDBJ whole genome shotgun (WGS) entry which is preliminary data.</text>
</comment>
<sequence length="33" mass="3791">MFRMLAYGLLADATDEYVKIGESTTIESMKRFC</sequence>
<evidence type="ECO:0000313" key="2">
    <source>
        <dbReference type="Proteomes" id="UP001371456"/>
    </source>
</evidence>
<dbReference type="Proteomes" id="UP001371456">
    <property type="component" value="Unassembled WGS sequence"/>
</dbReference>
<keyword evidence="2" id="KW-1185">Reference proteome</keyword>
<reference evidence="1 2" key="1">
    <citation type="submission" date="2024-02" db="EMBL/GenBank/DDBJ databases">
        <title>de novo genome assembly of Solanum bulbocastanum strain 11H21.</title>
        <authorList>
            <person name="Hosaka A.J."/>
        </authorList>
    </citation>
    <scope>NUCLEOTIDE SEQUENCE [LARGE SCALE GENOMIC DNA]</scope>
    <source>
        <tissue evidence="1">Young leaves</tissue>
    </source>
</reference>
<dbReference type="AlphaFoldDB" id="A0AAN8SWR7"/>
<evidence type="ECO:0000313" key="1">
    <source>
        <dbReference type="EMBL" id="KAK6777273.1"/>
    </source>
</evidence>
<accession>A0AAN8SWR7</accession>
<name>A0AAN8SWR7_SOLBU</name>